<organism evidence="2 3">
    <name type="scientific">Paraburkholderia denitrificans</name>
    <dbReference type="NCBI Taxonomy" id="694025"/>
    <lineage>
        <taxon>Bacteria</taxon>
        <taxon>Pseudomonadati</taxon>
        <taxon>Pseudomonadota</taxon>
        <taxon>Betaproteobacteria</taxon>
        <taxon>Burkholderiales</taxon>
        <taxon>Burkholderiaceae</taxon>
        <taxon>Paraburkholderia</taxon>
    </lineage>
</organism>
<sequence length="99" mass="10546">MSTMLLQRDAILAATAAHLDRHHEETLAGAPEQRRTLTPTQVVDLCGYRLQLRDLEKYKADSLPAPPVWLADDVSAAATSVPAASFTPSPDTSSATSAS</sequence>
<protein>
    <recommendedName>
        <fullName evidence="4">Phage tail protein</fullName>
    </recommendedName>
</protein>
<dbReference type="EMBL" id="JBHSMP010000006">
    <property type="protein sequence ID" value="MFC5427633.1"/>
    <property type="molecule type" value="Genomic_DNA"/>
</dbReference>
<feature type="region of interest" description="Disordered" evidence="1">
    <location>
        <begin position="80"/>
        <end position="99"/>
    </location>
</feature>
<dbReference type="RefSeq" id="WP_377709169.1">
    <property type="nucleotide sequence ID" value="NZ_JBHSMP010000006.1"/>
</dbReference>
<reference evidence="3" key="1">
    <citation type="journal article" date="2019" name="Int. J. Syst. Evol. Microbiol.">
        <title>The Global Catalogue of Microorganisms (GCM) 10K type strain sequencing project: providing services to taxonomists for standard genome sequencing and annotation.</title>
        <authorList>
            <consortium name="The Broad Institute Genomics Platform"/>
            <consortium name="The Broad Institute Genome Sequencing Center for Infectious Disease"/>
            <person name="Wu L."/>
            <person name="Ma J."/>
        </authorList>
    </citation>
    <scope>NUCLEOTIDE SEQUENCE [LARGE SCALE GENOMIC DNA]</scope>
    <source>
        <strain evidence="3">CCUG 56042</strain>
    </source>
</reference>
<comment type="caution">
    <text evidence="2">The sequence shown here is derived from an EMBL/GenBank/DDBJ whole genome shotgun (WGS) entry which is preliminary data.</text>
</comment>
<evidence type="ECO:0000256" key="1">
    <source>
        <dbReference type="SAM" id="MobiDB-lite"/>
    </source>
</evidence>
<keyword evidence="3" id="KW-1185">Reference proteome</keyword>
<name>A0ABW0J3L4_9BURK</name>
<evidence type="ECO:0000313" key="3">
    <source>
        <dbReference type="Proteomes" id="UP001596103"/>
    </source>
</evidence>
<accession>A0ABW0J3L4</accession>
<evidence type="ECO:0008006" key="4">
    <source>
        <dbReference type="Google" id="ProtNLM"/>
    </source>
</evidence>
<proteinExistence type="predicted"/>
<evidence type="ECO:0000313" key="2">
    <source>
        <dbReference type="EMBL" id="MFC5427633.1"/>
    </source>
</evidence>
<gene>
    <name evidence="2" type="ORF">ACFPTO_02220</name>
</gene>
<dbReference type="Proteomes" id="UP001596103">
    <property type="component" value="Unassembled WGS sequence"/>
</dbReference>